<feature type="compositionally biased region" description="Polar residues" evidence="1">
    <location>
        <begin position="543"/>
        <end position="563"/>
    </location>
</feature>
<gene>
    <name evidence="5" type="ORF">F7725_022505</name>
</gene>
<dbReference type="InterPro" id="IPR056631">
    <property type="entry name" value="UBA_N4BP1"/>
</dbReference>
<feature type="domain" description="N4BP1 UBA-like" evidence="4">
    <location>
        <begin position="427"/>
        <end position="465"/>
    </location>
</feature>
<sequence>MSGATGRLRFGMSTTRPLLGMRRVTELTCQEQSSSRLPAAAARQQLETPTVDEFTVLEEKENELKAAKPRVEKVFKVTFTIIGLLDHTGLPLGSKTSRQIWLQLIGNTDDMSKAKEYVRGLCDPELQKEERYPVDMHCIFAGARGLFLDRLIRDTSAEVVVPEPGHLRLLGRAEPVVMAQSRVQQFVALFQEKRSLPSDREPAVKRAFKSFVEERDDKYTMELLLLPSALKEELLGLAHSPTSTNTSALAQLNQTLHPCMMEAEQDRSQSSTPVTELSNRILGTSFEEKGSAAAFGGKAAAAAAAAAAAGGGAGPEAVLLNGNRSSHKRRSSESENRDTKRQYSLERREESPDRARERERQRDREGRGGSSSSCRSKTPSASSCHSSSSTSSSAENANTVVGVSMLDSSEGISDEGEAVSPETNLRCLVNFFRTMGYQQEVVERVVKEMGQTEDTFLVLEKIVEETKRCEEGSRGGEKERRLNSVRSPDTPSSSSSSSSSSVASRFREKELSRALVDPGGSKENIRPKQHRGSSNGLGHRRQCSGSETSTQQAVTIKRSSSAQGGARNYDVITIDDDDDVIINNTKTAESRTSRMMTVPHLDTQSGSRPDYLARGGGAASQRDYLSRGGHRLWEER</sequence>
<feature type="region of interest" description="Disordered" evidence="1">
    <location>
        <begin position="467"/>
        <end position="565"/>
    </location>
</feature>
<dbReference type="Pfam" id="PF23053">
    <property type="entry name" value="UBA_N4BP1"/>
    <property type="match status" value="1"/>
</dbReference>
<organism evidence="5 6">
    <name type="scientific">Dissostichus mawsoni</name>
    <name type="common">Antarctic cod</name>
    <dbReference type="NCBI Taxonomy" id="36200"/>
    <lineage>
        <taxon>Eukaryota</taxon>
        <taxon>Metazoa</taxon>
        <taxon>Chordata</taxon>
        <taxon>Craniata</taxon>
        <taxon>Vertebrata</taxon>
        <taxon>Euteleostomi</taxon>
        <taxon>Actinopterygii</taxon>
        <taxon>Neopterygii</taxon>
        <taxon>Teleostei</taxon>
        <taxon>Neoteleostei</taxon>
        <taxon>Acanthomorphata</taxon>
        <taxon>Eupercaria</taxon>
        <taxon>Perciformes</taxon>
        <taxon>Notothenioidei</taxon>
        <taxon>Nototheniidae</taxon>
        <taxon>Dissostichus</taxon>
    </lineage>
</organism>
<dbReference type="InterPro" id="IPR036612">
    <property type="entry name" value="KH_dom_type_1_sf"/>
</dbReference>
<dbReference type="InterPro" id="IPR056629">
    <property type="entry name" value="KH_N4BP1_1st"/>
</dbReference>
<feature type="region of interest" description="Disordered" evidence="1">
    <location>
        <begin position="600"/>
        <end position="636"/>
    </location>
</feature>
<accession>A0A7J5YYB2</accession>
<feature type="compositionally biased region" description="Basic and acidic residues" evidence="1">
    <location>
        <begin position="467"/>
        <end position="482"/>
    </location>
</feature>
<feature type="region of interest" description="Disordered" evidence="1">
    <location>
        <begin position="318"/>
        <end position="396"/>
    </location>
</feature>
<dbReference type="InterPro" id="IPR051101">
    <property type="entry name" value="ZC3H12/N4BP1_RNase_Reg"/>
</dbReference>
<feature type="domain" description="N4BP1 second type I KH-domain" evidence="3">
    <location>
        <begin position="124"/>
        <end position="239"/>
    </location>
</feature>
<evidence type="ECO:0000259" key="2">
    <source>
        <dbReference type="Pfam" id="PF23050"/>
    </source>
</evidence>
<evidence type="ECO:0000259" key="3">
    <source>
        <dbReference type="Pfam" id="PF23052"/>
    </source>
</evidence>
<dbReference type="SUPFAM" id="SSF54791">
    <property type="entry name" value="Eukaryotic type KH-domain (KH-domain type I)"/>
    <property type="match status" value="1"/>
</dbReference>
<comment type="caution">
    <text evidence="5">The sequence shown here is derived from an EMBL/GenBank/DDBJ whole genome shotgun (WGS) entry which is preliminary data.</text>
</comment>
<evidence type="ECO:0000313" key="6">
    <source>
        <dbReference type="Proteomes" id="UP000518266"/>
    </source>
</evidence>
<dbReference type="OrthoDB" id="392925at2759"/>
<evidence type="ECO:0000313" key="5">
    <source>
        <dbReference type="EMBL" id="KAF3854450.1"/>
    </source>
</evidence>
<dbReference type="PANTHER" id="PTHR12876">
    <property type="entry name" value="N4BP1-RELATED"/>
    <property type="match status" value="1"/>
</dbReference>
<keyword evidence="6" id="KW-1185">Reference proteome</keyword>
<proteinExistence type="predicted"/>
<evidence type="ECO:0000259" key="4">
    <source>
        <dbReference type="Pfam" id="PF23053"/>
    </source>
</evidence>
<dbReference type="Proteomes" id="UP000518266">
    <property type="component" value="Unassembled WGS sequence"/>
</dbReference>
<dbReference type="InterPro" id="IPR056630">
    <property type="entry name" value="KH_N4BP1_2nd"/>
</dbReference>
<feature type="compositionally biased region" description="Low complexity" evidence="1">
    <location>
        <begin position="492"/>
        <end position="501"/>
    </location>
</feature>
<dbReference type="PANTHER" id="PTHR12876:SF26">
    <property type="entry name" value="NEDD4-BINDING PROTEIN 1"/>
    <property type="match status" value="1"/>
</dbReference>
<dbReference type="Pfam" id="PF23050">
    <property type="entry name" value="KH_N4BP1_1st"/>
    <property type="match status" value="1"/>
</dbReference>
<dbReference type="GO" id="GO:0032435">
    <property type="term" value="P:negative regulation of proteasomal ubiquitin-dependent protein catabolic process"/>
    <property type="evidence" value="ECO:0007669"/>
    <property type="project" value="TreeGrafter"/>
</dbReference>
<dbReference type="EMBL" id="JAAKFY010000007">
    <property type="protein sequence ID" value="KAF3854450.1"/>
    <property type="molecule type" value="Genomic_DNA"/>
</dbReference>
<dbReference type="AlphaFoldDB" id="A0A7J5YYB2"/>
<dbReference type="GO" id="GO:0031397">
    <property type="term" value="P:negative regulation of protein ubiquitination"/>
    <property type="evidence" value="ECO:0007669"/>
    <property type="project" value="TreeGrafter"/>
</dbReference>
<reference evidence="5 6" key="1">
    <citation type="submission" date="2020-03" db="EMBL/GenBank/DDBJ databases">
        <title>Dissostichus mawsoni Genome sequencing and assembly.</title>
        <authorList>
            <person name="Park H."/>
        </authorList>
    </citation>
    <scope>NUCLEOTIDE SEQUENCE [LARGE SCALE GENOMIC DNA]</scope>
    <source>
        <strain evidence="5">DM0001</strain>
        <tissue evidence="5">Muscle</tissue>
    </source>
</reference>
<evidence type="ECO:0000256" key="1">
    <source>
        <dbReference type="SAM" id="MobiDB-lite"/>
    </source>
</evidence>
<feature type="compositionally biased region" description="Low complexity" evidence="1">
    <location>
        <begin position="370"/>
        <end position="393"/>
    </location>
</feature>
<feature type="domain" description="N4BP1 first type I KH-domain" evidence="2">
    <location>
        <begin position="52"/>
        <end position="123"/>
    </location>
</feature>
<name>A0A7J5YYB2_DISMA</name>
<feature type="compositionally biased region" description="Basic and acidic residues" evidence="1">
    <location>
        <begin position="331"/>
        <end position="367"/>
    </location>
</feature>
<protein>
    <recommendedName>
        <fullName evidence="7">UBA domain-containing protein</fullName>
    </recommendedName>
</protein>
<dbReference type="Pfam" id="PF23052">
    <property type="entry name" value="KH_N4BP1_2nd"/>
    <property type="match status" value="1"/>
</dbReference>
<evidence type="ECO:0008006" key="7">
    <source>
        <dbReference type="Google" id="ProtNLM"/>
    </source>
</evidence>
<dbReference type="GO" id="GO:0003723">
    <property type="term" value="F:RNA binding"/>
    <property type="evidence" value="ECO:0007669"/>
    <property type="project" value="InterPro"/>
</dbReference>
<dbReference type="CDD" id="cd09032">
    <property type="entry name" value="KH-I_N4BP1_like_rpt1"/>
    <property type="match status" value="1"/>
</dbReference>
<dbReference type="GO" id="GO:0016605">
    <property type="term" value="C:PML body"/>
    <property type="evidence" value="ECO:0007669"/>
    <property type="project" value="TreeGrafter"/>
</dbReference>